<feature type="compositionally biased region" description="Polar residues" evidence="1">
    <location>
        <begin position="30"/>
        <end position="39"/>
    </location>
</feature>
<dbReference type="KEGG" id="ttq:NIES37_25020"/>
<dbReference type="Proteomes" id="UP000218785">
    <property type="component" value="Chromosome"/>
</dbReference>
<name>A0A1Z4MYY3_9CYAN</name>
<dbReference type="AlphaFoldDB" id="A0A1Z4MYY3"/>
<feature type="region of interest" description="Disordered" evidence="1">
    <location>
        <begin position="1"/>
        <end position="39"/>
    </location>
</feature>
<protein>
    <submittedName>
        <fullName evidence="2">Uncharacterized protein</fullName>
    </submittedName>
</protein>
<evidence type="ECO:0000313" key="3">
    <source>
        <dbReference type="Proteomes" id="UP000218785"/>
    </source>
</evidence>
<organism evidence="2 3">
    <name type="scientific">Tolypothrix tenuis PCC 7101</name>
    <dbReference type="NCBI Taxonomy" id="231146"/>
    <lineage>
        <taxon>Bacteria</taxon>
        <taxon>Bacillati</taxon>
        <taxon>Cyanobacteriota</taxon>
        <taxon>Cyanophyceae</taxon>
        <taxon>Nostocales</taxon>
        <taxon>Tolypothrichaceae</taxon>
        <taxon>Tolypothrix</taxon>
    </lineage>
</organism>
<sequence length="39" mass="4226">MKQPCPCQGGKQENLVPSRHLLQRGEPPQRSGSPLQGEG</sequence>
<dbReference type="EMBL" id="AP018248">
    <property type="protein sequence ID" value="BAY98551.1"/>
    <property type="molecule type" value="Genomic_DNA"/>
</dbReference>
<evidence type="ECO:0000256" key="1">
    <source>
        <dbReference type="SAM" id="MobiDB-lite"/>
    </source>
</evidence>
<reference evidence="2 3" key="1">
    <citation type="submission" date="2017-06" db="EMBL/GenBank/DDBJ databases">
        <title>Genome sequencing of cyanobaciteial culture collection at National Institute for Environmental Studies (NIES).</title>
        <authorList>
            <person name="Hirose Y."/>
            <person name="Shimura Y."/>
            <person name="Fujisawa T."/>
            <person name="Nakamura Y."/>
            <person name="Kawachi M."/>
        </authorList>
    </citation>
    <scope>NUCLEOTIDE SEQUENCE [LARGE SCALE GENOMIC DNA]</scope>
    <source>
        <strain evidence="2 3">NIES-37</strain>
    </source>
</reference>
<evidence type="ECO:0000313" key="2">
    <source>
        <dbReference type="EMBL" id="BAY98551.1"/>
    </source>
</evidence>
<gene>
    <name evidence="2" type="ORF">NIES37_25020</name>
</gene>
<keyword evidence="3" id="KW-1185">Reference proteome</keyword>
<accession>A0A1Z4MYY3</accession>
<proteinExistence type="predicted"/>